<dbReference type="GO" id="GO:0000428">
    <property type="term" value="C:DNA-directed RNA polymerase complex"/>
    <property type="evidence" value="ECO:0007669"/>
    <property type="project" value="UniProtKB-KW"/>
</dbReference>
<dbReference type="NCBIfam" id="TIGR04567">
    <property type="entry name" value="RNAP_delt_lowGC"/>
    <property type="match status" value="1"/>
</dbReference>
<gene>
    <name evidence="9" type="primary">rpoE</name>
    <name evidence="9" type="ORF">IAB27_06785</name>
</gene>
<dbReference type="EMBL" id="DVFV01000117">
    <property type="protein sequence ID" value="HIQ91307.1"/>
    <property type="molecule type" value="Genomic_DNA"/>
</dbReference>
<keyword evidence="5" id="KW-0804">Transcription</keyword>
<reference evidence="9" key="2">
    <citation type="journal article" date="2021" name="PeerJ">
        <title>Extensive microbial diversity within the chicken gut microbiome revealed by metagenomics and culture.</title>
        <authorList>
            <person name="Gilroy R."/>
            <person name="Ravi A."/>
            <person name="Getino M."/>
            <person name="Pursley I."/>
            <person name="Horton D.L."/>
            <person name="Alikhan N.F."/>
            <person name="Baker D."/>
            <person name="Gharbi K."/>
            <person name="Hall N."/>
            <person name="Watson M."/>
            <person name="Adriaenssens E.M."/>
            <person name="Foster-Nyarko E."/>
            <person name="Jarju S."/>
            <person name="Secka A."/>
            <person name="Antonio M."/>
            <person name="Oren A."/>
            <person name="Chaudhuri R.R."/>
            <person name="La Ragione R."/>
            <person name="Hildebrand F."/>
            <person name="Pallen M.J."/>
        </authorList>
    </citation>
    <scope>NUCLEOTIDE SEQUENCE</scope>
    <source>
        <strain evidence="9">CHK147-3167</strain>
    </source>
</reference>
<dbReference type="GO" id="GO:0006351">
    <property type="term" value="P:DNA-templated transcription"/>
    <property type="evidence" value="ECO:0007669"/>
    <property type="project" value="InterPro"/>
</dbReference>
<dbReference type="Gene3D" id="1.10.10.1250">
    <property type="entry name" value="RNA polymerase, subunit delta, N-terminal domain"/>
    <property type="match status" value="1"/>
</dbReference>
<keyword evidence="3 9" id="KW-0808">Transferase</keyword>
<organism evidence="9 10">
    <name type="scientific">Candidatus Coprosoma intestinipullorum</name>
    <dbReference type="NCBI Taxonomy" id="2840752"/>
    <lineage>
        <taxon>Bacteria</taxon>
        <taxon>Bacillati</taxon>
        <taxon>Bacillota</taxon>
        <taxon>Bacillota incertae sedis</taxon>
        <taxon>Candidatus Coprosoma</taxon>
    </lineage>
</organism>
<evidence type="ECO:0000256" key="4">
    <source>
        <dbReference type="ARBA" id="ARBA00022695"/>
    </source>
</evidence>
<feature type="region of interest" description="Disordered" evidence="7">
    <location>
        <begin position="87"/>
        <end position="147"/>
    </location>
</feature>
<feature type="domain" description="HTH HARE-type" evidence="8">
    <location>
        <begin position="14"/>
        <end position="81"/>
    </location>
</feature>
<dbReference type="InterPro" id="IPR038087">
    <property type="entry name" value="RNAP_delta_N_dom_sf"/>
</dbReference>
<protein>
    <recommendedName>
        <fullName evidence="6">RNAP delta factor</fullName>
    </recommendedName>
</protein>
<evidence type="ECO:0000256" key="7">
    <source>
        <dbReference type="SAM" id="MobiDB-lite"/>
    </source>
</evidence>
<evidence type="ECO:0000313" key="9">
    <source>
        <dbReference type="EMBL" id="HIQ91307.1"/>
    </source>
</evidence>
<evidence type="ECO:0000256" key="3">
    <source>
        <dbReference type="ARBA" id="ARBA00022679"/>
    </source>
</evidence>
<dbReference type="GO" id="GO:0016779">
    <property type="term" value="F:nucleotidyltransferase activity"/>
    <property type="evidence" value="ECO:0007669"/>
    <property type="project" value="UniProtKB-KW"/>
</dbReference>
<sequence length="147" mass="17137">MKLNKMPKEELEQLSYQELAKEILEEEGKNLNTPTIFRTICDLLGMSDEDYTNKIGDFYTSLTTDKNFVSLGDGTWDLRDRHSIKVDLDEEEDEDDELAETEEELDDELDDMAPEELDDMNDVNDDLGDMDDEEEDLRVIEEDELEE</sequence>
<accession>A0A9D1CZ12</accession>
<evidence type="ECO:0000313" key="10">
    <source>
        <dbReference type="Proteomes" id="UP000886786"/>
    </source>
</evidence>
<dbReference type="InterPro" id="IPR007759">
    <property type="entry name" value="Asxl_HARE-HTH"/>
</dbReference>
<dbReference type="GO" id="GO:0006355">
    <property type="term" value="P:regulation of DNA-templated transcription"/>
    <property type="evidence" value="ECO:0007669"/>
    <property type="project" value="InterPro"/>
</dbReference>
<evidence type="ECO:0000259" key="8">
    <source>
        <dbReference type="PROSITE" id="PS51913"/>
    </source>
</evidence>
<name>A0A9D1CZ12_9FIRM</name>
<evidence type="ECO:0000256" key="1">
    <source>
        <dbReference type="ARBA" id="ARBA00009828"/>
    </source>
</evidence>
<evidence type="ECO:0000256" key="5">
    <source>
        <dbReference type="ARBA" id="ARBA00023163"/>
    </source>
</evidence>
<evidence type="ECO:0000256" key="6">
    <source>
        <dbReference type="ARBA" id="ARBA00031937"/>
    </source>
</evidence>
<comment type="similarity">
    <text evidence="1">Belongs to the RpoE family.</text>
</comment>
<feature type="compositionally biased region" description="Acidic residues" evidence="7">
    <location>
        <begin position="88"/>
        <end position="147"/>
    </location>
</feature>
<evidence type="ECO:0000256" key="2">
    <source>
        <dbReference type="ARBA" id="ARBA00022478"/>
    </source>
</evidence>
<reference evidence="9" key="1">
    <citation type="submission" date="2020-10" db="EMBL/GenBank/DDBJ databases">
        <authorList>
            <person name="Gilroy R."/>
        </authorList>
    </citation>
    <scope>NUCLEOTIDE SEQUENCE</scope>
    <source>
        <strain evidence="9">CHK147-3167</strain>
    </source>
</reference>
<dbReference type="InterPro" id="IPR029757">
    <property type="entry name" value="RpoE"/>
</dbReference>
<keyword evidence="2 9" id="KW-0240">DNA-directed RNA polymerase</keyword>
<dbReference type="AlphaFoldDB" id="A0A9D1CZ12"/>
<keyword evidence="4 9" id="KW-0548">Nucleotidyltransferase</keyword>
<dbReference type="Proteomes" id="UP000886786">
    <property type="component" value="Unassembled WGS sequence"/>
</dbReference>
<comment type="caution">
    <text evidence="9">The sequence shown here is derived from an EMBL/GenBank/DDBJ whole genome shotgun (WGS) entry which is preliminary data.</text>
</comment>
<dbReference type="PROSITE" id="PS51913">
    <property type="entry name" value="HTH_HARE"/>
    <property type="match status" value="1"/>
</dbReference>
<dbReference type="Pfam" id="PF05066">
    <property type="entry name" value="HARE-HTH"/>
    <property type="match status" value="1"/>
</dbReference>
<proteinExistence type="inferred from homology"/>